<keyword evidence="2" id="KW-1185">Reference proteome</keyword>
<dbReference type="Proteomes" id="UP001064896">
    <property type="component" value="Chromosome"/>
</dbReference>
<protein>
    <recommendedName>
        <fullName evidence="3">DUF4240 domain-containing protein</fullName>
    </recommendedName>
</protein>
<dbReference type="EMBL" id="AP023081">
    <property type="protein sequence ID" value="BCD88140.1"/>
    <property type="molecule type" value="Genomic_DNA"/>
</dbReference>
<reference evidence="1" key="1">
    <citation type="submission" date="2020-05" db="EMBL/GenBank/DDBJ databases">
        <title>Complete genome sequence of Pseudomonas sp. Sm006.</title>
        <authorList>
            <person name="Takeuchi K."/>
            <person name="Someya N."/>
        </authorList>
    </citation>
    <scope>NUCLEOTIDE SEQUENCE</scope>
    <source>
        <strain evidence="1">Sm006</strain>
    </source>
</reference>
<accession>A0ABM7LFH2</accession>
<organism evidence="1 2">
    <name type="scientific">Pseudomonas solani</name>
    <dbReference type="NCBI Taxonomy" id="2731552"/>
    <lineage>
        <taxon>Bacteria</taxon>
        <taxon>Pseudomonadati</taxon>
        <taxon>Pseudomonadota</taxon>
        <taxon>Gammaproteobacteria</taxon>
        <taxon>Pseudomonadales</taxon>
        <taxon>Pseudomonadaceae</taxon>
        <taxon>Pseudomonas</taxon>
    </lineage>
</organism>
<sequence length="139" mass="16452">MTAKEAQALFWRYADSVTALYENDADIPELEPDLLKLLQLVKGHVEHTVLFKQLFIEIGTSTTHCSWVLLYCMRDLRWVEVKDAINDWFQAQGGRYSVPRLMNYVSDVNWVYHDSPWDSADFFLYHWEREHPGEPWPCV</sequence>
<evidence type="ECO:0008006" key="3">
    <source>
        <dbReference type="Google" id="ProtNLM"/>
    </source>
</evidence>
<name>A0ABM7LFH2_9PSED</name>
<gene>
    <name evidence="1" type="ORF">PSm6_45470</name>
</gene>
<dbReference type="RefSeq" id="WP_265168312.1">
    <property type="nucleotide sequence ID" value="NZ_AP023081.1"/>
</dbReference>
<proteinExistence type="predicted"/>
<evidence type="ECO:0000313" key="2">
    <source>
        <dbReference type="Proteomes" id="UP001064896"/>
    </source>
</evidence>
<evidence type="ECO:0000313" key="1">
    <source>
        <dbReference type="EMBL" id="BCD88140.1"/>
    </source>
</evidence>